<name>A0ABV4P6R2_9GAMM</name>
<dbReference type="InterPro" id="IPR011042">
    <property type="entry name" value="6-blade_b-propeller_TolB-like"/>
</dbReference>
<dbReference type="EMBL" id="JBGMEK010000127">
    <property type="protein sequence ID" value="MFA0813714.1"/>
    <property type="molecule type" value="Genomic_DNA"/>
</dbReference>
<evidence type="ECO:0000313" key="4">
    <source>
        <dbReference type="Proteomes" id="UP001569428"/>
    </source>
</evidence>
<protein>
    <recommendedName>
        <fullName evidence="5">WD40-like Beta Propeller Repeat</fullName>
    </recommendedName>
</protein>
<evidence type="ECO:0008006" key="5">
    <source>
        <dbReference type="Google" id="ProtNLM"/>
    </source>
</evidence>
<accession>A0ABV4P6R2</accession>
<gene>
    <name evidence="3" type="ORF">ACCI49_22770</name>
</gene>
<dbReference type="Gene3D" id="2.120.10.30">
    <property type="entry name" value="TolB, C-terminal domain"/>
    <property type="match status" value="2"/>
</dbReference>
<comment type="similarity">
    <text evidence="1">Belongs to the TolB family.</text>
</comment>
<proteinExistence type="inferred from homology"/>
<organism evidence="3 4">
    <name type="scientific">Microbulbifer epialgicus</name>
    <dbReference type="NCBI Taxonomy" id="393907"/>
    <lineage>
        <taxon>Bacteria</taxon>
        <taxon>Pseudomonadati</taxon>
        <taxon>Pseudomonadota</taxon>
        <taxon>Gammaproteobacteria</taxon>
        <taxon>Cellvibrionales</taxon>
        <taxon>Microbulbiferaceae</taxon>
        <taxon>Microbulbifer</taxon>
    </lineage>
</organism>
<dbReference type="Pfam" id="PF07676">
    <property type="entry name" value="PD40"/>
    <property type="match status" value="2"/>
</dbReference>
<dbReference type="Proteomes" id="UP001569428">
    <property type="component" value="Unassembled WGS sequence"/>
</dbReference>
<keyword evidence="2" id="KW-0732">Signal</keyword>
<dbReference type="PANTHER" id="PTHR36842">
    <property type="entry name" value="PROTEIN TOLB HOMOLOG"/>
    <property type="match status" value="1"/>
</dbReference>
<evidence type="ECO:0000256" key="1">
    <source>
        <dbReference type="ARBA" id="ARBA00009820"/>
    </source>
</evidence>
<reference evidence="3 4" key="1">
    <citation type="submission" date="2024-08" db="EMBL/GenBank/DDBJ databases">
        <authorList>
            <person name="Ishaq N."/>
        </authorList>
    </citation>
    <scope>NUCLEOTIDE SEQUENCE [LARGE SCALE GENOMIC DNA]</scope>
    <source>
        <strain evidence="3 4">DSM 18651</strain>
    </source>
</reference>
<dbReference type="InterPro" id="IPR011659">
    <property type="entry name" value="WD40"/>
</dbReference>
<dbReference type="RefSeq" id="WP_371841523.1">
    <property type="nucleotide sequence ID" value="NZ_JBGMEK010000127.1"/>
</dbReference>
<comment type="caution">
    <text evidence="3">The sequence shown here is derived from an EMBL/GenBank/DDBJ whole genome shotgun (WGS) entry which is preliminary data.</text>
</comment>
<dbReference type="PANTHER" id="PTHR36842:SF1">
    <property type="entry name" value="PROTEIN TOLB"/>
    <property type="match status" value="1"/>
</dbReference>
<evidence type="ECO:0000256" key="2">
    <source>
        <dbReference type="SAM" id="SignalP"/>
    </source>
</evidence>
<keyword evidence="4" id="KW-1185">Reference proteome</keyword>
<feature type="signal peptide" evidence="2">
    <location>
        <begin position="1"/>
        <end position="21"/>
    </location>
</feature>
<feature type="chain" id="PRO_5046908703" description="WD40-like Beta Propeller Repeat" evidence="2">
    <location>
        <begin position="22"/>
        <end position="288"/>
    </location>
</feature>
<dbReference type="SUPFAM" id="SSF82171">
    <property type="entry name" value="DPP6 N-terminal domain-like"/>
    <property type="match status" value="1"/>
</dbReference>
<sequence length="288" mass="32188">MGFKKLMAALLLSSVARIGVAEDIAYLGVADGYWEVWLTDTSGEISEQLTEIRADVSRISWYPDGENLLVNLHDGRLYKLNIRTRALKEIKAPMPNILDAVVSPKGDSFTFSLSTSSSIDDNDIYVYHFATKKLDKLTSMPRLQHEPSWSPDGRYVYFLSGDGGQVHDIWRVGVKTRSTEQLTVSSLYHFDLAVRDDGVIAYSGNKSGNYEIWLRQPAGQTEMLTQNPALDARPSWSPGGDQLLFHSTRQGGLNIWVYDIPTKSLQAITKNPEGARHAVWAPLKGRRS</sequence>
<evidence type="ECO:0000313" key="3">
    <source>
        <dbReference type="EMBL" id="MFA0813714.1"/>
    </source>
</evidence>